<dbReference type="OrthoDB" id="8116725at2"/>
<dbReference type="Pfam" id="PF06568">
    <property type="entry name" value="YjiS-like"/>
    <property type="match status" value="1"/>
</dbReference>
<dbReference type="AlphaFoldDB" id="A0A4R5QMI9"/>
<accession>A0A4R5QMI9</accession>
<protein>
    <submittedName>
        <fullName evidence="3">DUF1127 domain-containing protein</fullName>
    </submittedName>
</protein>
<evidence type="ECO:0000313" key="4">
    <source>
        <dbReference type="Proteomes" id="UP000295096"/>
    </source>
</evidence>
<name>A0A4R5QMI9_9PROT</name>
<evidence type="ECO:0000313" key="3">
    <source>
        <dbReference type="EMBL" id="TDH64496.1"/>
    </source>
</evidence>
<reference evidence="3 4" key="1">
    <citation type="journal article" date="2016" name="J. Microbiol.">
        <title>Dankookia rubra gen. nov., sp. nov., an alphaproteobacterium isolated from sediment of a shallow stream.</title>
        <authorList>
            <person name="Kim W.H."/>
            <person name="Kim D.H."/>
            <person name="Kang K."/>
            <person name="Ahn T.Y."/>
        </authorList>
    </citation>
    <scope>NUCLEOTIDE SEQUENCE [LARGE SCALE GENOMIC DNA]</scope>
    <source>
        <strain evidence="3 4">JCM30602</strain>
    </source>
</reference>
<dbReference type="Proteomes" id="UP000295096">
    <property type="component" value="Unassembled WGS sequence"/>
</dbReference>
<gene>
    <name evidence="3" type="ORF">E2C06_00695</name>
</gene>
<evidence type="ECO:0000259" key="2">
    <source>
        <dbReference type="Pfam" id="PF06568"/>
    </source>
</evidence>
<evidence type="ECO:0000256" key="1">
    <source>
        <dbReference type="SAM" id="MobiDB-lite"/>
    </source>
</evidence>
<comment type="caution">
    <text evidence="3">The sequence shown here is derived from an EMBL/GenBank/DDBJ whole genome shotgun (WGS) entry which is preliminary data.</text>
</comment>
<feature type="region of interest" description="Disordered" evidence="1">
    <location>
        <begin position="92"/>
        <end position="114"/>
    </location>
</feature>
<feature type="domain" description="YjiS-like" evidence="2">
    <location>
        <begin position="54"/>
        <end position="86"/>
    </location>
</feature>
<sequence>MDARLTQAESAYLVSATFSAERERAMALRLAASEAYRAGLLRGATQLLARLGDALFGWVERARLRAELGSLTDRELADIGLSRGDIGRVVDASEPVAETAPTRRPARIGAQQAA</sequence>
<dbReference type="RefSeq" id="WP_133286652.1">
    <property type="nucleotide sequence ID" value="NZ_SMSJ01000001.1"/>
</dbReference>
<proteinExistence type="predicted"/>
<dbReference type="EMBL" id="SMSJ01000001">
    <property type="protein sequence ID" value="TDH64496.1"/>
    <property type="molecule type" value="Genomic_DNA"/>
</dbReference>
<keyword evidence="4" id="KW-1185">Reference proteome</keyword>
<organism evidence="3 4">
    <name type="scientific">Dankookia rubra</name>
    <dbReference type="NCBI Taxonomy" id="1442381"/>
    <lineage>
        <taxon>Bacteria</taxon>
        <taxon>Pseudomonadati</taxon>
        <taxon>Pseudomonadota</taxon>
        <taxon>Alphaproteobacteria</taxon>
        <taxon>Acetobacterales</taxon>
        <taxon>Roseomonadaceae</taxon>
        <taxon>Dankookia</taxon>
    </lineage>
</organism>
<dbReference type="InterPro" id="IPR009506">
    <property type="entry name" value="YjiS-like"/>
</dbReference>